<keyword evidence="2" id="KW-0472">Membrane</keyword>
<organism evidence="3 4">
    <name type="scientific">Candidatus Nomurabacteria bacterium RIFCSPHIGHO2_02_FULL_42_19</name>
    <dbReference type="NCBI Taxonomy" id="1801756"/>
    <lineage>
        <taxon>Bacteria</taxon>
        <taxon>Candidatus Nomuraibacteriota</taxon>
    </lineage>
</organism>
<evidence type="ECO:0000313" key="4">
    <source>
        <dbReference type="Proteomes" id="UP000179275"/>
    </source>
</evidence>
<feature type="transmembrane region" description="Helical" evidence="2">
    <location>
        <begin position="7"/>
        <end position="26"/>
    </location>
</feature>
<dbReference type="AlphaFoldDB" id="A0A1F6W131"/>
<evidence type="ECO:0000256" key="2">
    <source>
        <dbReference type="SAM" id="Phobius"/>
    </source>
</evidence>
<keyword evidence="2" id="KW-1133">Transmembrane helix</keyword>
<dbReference type="Proteomes" id="UP000179275">
    <property type="component" value="Unassembled WGS sequence"/>
</dbReference>
<evidence type="ECO:0000313" key="3">
    <source>
        <dbReference type="EMBL" id="OGI75621.1"/>
    </source>
</evidence>
<evidence type="ECO:0000256" key="1">
    <source>
        <dbReference type="SAM" id="MobiDB-lite"/>
    </source>
</evidence>
<gene>
    <name evidence="3" type="ORF">A3C67_00855</name>
</gene>
<reference evidence="3 4" key="1">
    <citation type="journal article" date="2016" name="Nat. Commun.">
        <title>Thousands of microbial genomes shed light on interconnected biogeochemical processes in an aquifer system.</title>
        <authorList>
            <person name="Anantharaman K."/>
            <person name="Brown C.T."/>
            <person name="Hug L.A."/>
            <person name="Sharon I."/>
            <person name="Castelle C.J."/>
            <person name="Probst A.J."/>
            <person name="Thomas B.C."/>
            <person name="Singh A."/>
            <person name="Wilkins M.J."/>
            <person name="Karaoz U."/>
            <person name="Brodie E.L."/>
            <person name="Williams K.H."/>
            <person name="Hubbard S.S."/>
            <person name="Banfield J.F."/>
        </authorList>
    </citation>
    <scope>NUCLEOTIDE SEQUENCE [LARGE SCALE GENOMIC DNA]</scope>
</reference>
<accession>A0A1F6W131</accession>
<dbReference type="EMBL" id="MFUG01000017">
    <property type="protein sequence ID" value="OGI75621.1"/>
    <property type="molecule type" value="Genomic_DNA"/>
</dbReference>
<feature type="compositionally biased region" description="Low complexity" evidence="1">
    <location>
        <begin position="112"/>
        <end position="122"/>
    </location>
</feature>
<dbReference type="STRING" id="1801756.A3C67_00855"/>
<comment type="caution">
    <text evidence="3">The sequence shown here is derived from an EMBL/GenBank/DDBJ whole genome shotgun (WGS) entry which is preliminary data.</text>
</comment>
<sequence>MFSNIKNIIIFVVIGGILVFVYIYFFQGNPEEDNLIFSDPLVSGETGATDGASISVGRDFISLLLNIKSITLNDSIFTDPAFITLRDSSIILIQDGTEGRPNPFAPIGSEVTAPSAPTASFPAPGPLGGGVGGGVN</sequence>
<keyword evidence="2" id="KW-0812">Transmembrane</keyword>
<feature type="region of interest" description="Disordered" evidence="1">
    <location>
        <begin position="103"/>
        <end position="136"/>
    </location>
</feature>
<proteinExistence type="predicted"/>
<feature type="compositionally biased region" description="Gly residues" evidence="1">
    <location>
        <begin position="126"/>
        <end position="136"/>
    </location>
</feature>
<protein>
    <submittedName>
        <fullName evidence="3">Uncharacterized protein</fullName>
    </submittedName>
</protein>
<name>A0A1F6W131_9BACT</name>